<dbReference type="STRING" id="1121301.SAMN02745912_02450"/>
<organism evidence="1 2">
    <name type="scientific">Paramaledivibacter caminithermalis (strain DSM 15212 / CIP 107654 / DViRD3)</name>
    <name type="common">Clostridium caminithermale</name>
    <dbReference type="NCBI Taxonomy" id="1121301"/>
    <lineage>
        <taxon>Bacteria</taxon>
        <taxon>Bacillati</taxon>
        <taxon>Bacillota</taxon>
        <taxon>Clostridia</taxon>
        <taxon>Peptostreptococcales</taxon>
        <taxon>Caminicellaceae</taxon>
        <taxon>Paramaledivibacter</taxon>
    </lineage>
</organism>
<sequence>MERYSSSSLLRRLTINDDFDFIYNTLYGGARIVDTEFSKALVQINGNTQSECIDLIGKENFNNFRELRYIVTDNDNERSPLLSELARRKEELESGIF</sequence>
<accession>A0A1M6Q7J0</accession>
<evidence type="ECO:0000313" key="1">
    <source>
        <dbReference type="EMBL" id="SHK16118.1"/>
    </source>
</evidence>
<gene>
    <name evidence="1" type="ORF">SAMN02745912_02450</name>
</gene>
<reference evidence="1 2" key="1">
    <citation type="submission" date="2016-11" db="EMBL/GenBank/DDBJ databases">
        <authorList>
            <person name="Jaros S."/>
            <person name="Januszkiewicz K."/>
            <person name="Wedrychowicz H."/>
        </authorList>
    </citation>
    <scope>NUCLEOTIDE SEQUENCE [LARGE SCALE GENOMIC DNA]</scope>
    <source>
        <strain evidence="1 2">DSM 15212</strain>
    </source>
</reference>
<keyword evidence="2" id="KW-1185">Reference proteome</keyword>
<proteinExistence type="predicted"/>
<protein>
    <submittedName>
        <fullName evidence="1">Uncharacterized protein</fullName>
    </submittedName>
</protein>
<name>A0A1M6Q7J0_PARC5</name>
<dbReference type="EMBL" id="FRAG01000031">
    <property type="protein sequence ID" value="SHK16118.1"/>
    <property type="molecule type" value="Genomic_DNA"/>
</dbReference>
<dbReference type="Proteomes" id="UP000184465">
    <property type="component" value="Unassembled WGS sequence"/>
</dbReference>
<evidence type="ECO:0000313" key="2">
    <source>
        <dbReference type="Proteomes" id="UP000184465"/>
    </source>
</evidence>
<dbReference type="AlphaFoldDB" id="A0A1M6Q7J0"/>
<dbReference type="RefSeq" id="WP_073150396.1">
    <property type="nucleotide sequence ID" value="NZ_FRAG01000031.1"/>
</dbReference>